<organism evidence="2 3">
    <name type="scientific">Sporolactobacillus laevolacticus DSM 442</name>
    <dbReference type="NCBI Taxonomy" id="1395513"/>
    <lineage>
        <taxon>Bacteria</taxon>
        <taxon>Bacillati</taxon>
        <taxon>Bacillota</taxon>
        <taxon>Bacilli</taxon>
        <taxon>Bacillales</taxon>
        <taxon>Sporolactobacillaceae</taxon>
        <taxon>Sporolactobacillus</taxon>
    </lineage>
</organism>
<evidence type="ECO:0000313" key="2">
    <source>
        <dbReference type="EMBL" id="EST10417.1"/>
    </source>
</evidence>
<keyword evidence="3" id="KW-1185">Reference proteome</keyword>
<gene>
    <name evidence="2" type="ORF">P343_17315</name>
</gene>
<feature type="transmembrane region" description="Helical" evidence="1">
    <location>
        <begin position="34"/>
        <end position="51"/>
    </location>
</feature>
<feature type="transmembrane region" description="Helical" evidence="1">
    <location>
        <begin position="7"/>
        <end position="28"/>
    </location>
</feature>
<dbReference type="AlphaFoldDB" id="V6IU43"/>
<evidence type="ECO:0000256" key="1">
    <source>
        <dbReference type="SAM" id="Phobius"/>
    </source>
</evidence>
<accession>V6IU43</accession>
<dbReference type="Proteomes" id="UP000018296">
    <property type="component" value="Unassembled WGS sequence"/>
</dbReference>
<comment type="caution">
    <text evidence="2">The sequence shown here is derived from an EMBL/GenBank/DDBJ whole genome shotgun (WGS) entry which is preliminary data.</text>
</comment>
<keyword evidence="1" id="KW-1133">Transmembrane helix</keyword>
<sequence>MKEYTIYRVIVSFAIIIFIISFISQNFFHTAEPYANFIGLMLLCIAVMKLIDDKNKREKYLI</sequence>
<keyword evidence="1" id="KW-0472">Membrane</keyword>
<dbReference type="EMBL" id="AWTC01000024">
    <property type="protein sequence ID" value="EST10417.1"/>
    <property type="molecule type" value="Genomic_DNA"/>
</dbReference>
<keyword evidence="1" id="KW-0812">Transmembrane</keyword>
<dbReference type="STRING" id="1395513.P343_17315"/>
<reference evidence="2 3" key="1">
    <citation type="journal article" date="2013" name="Genome Announc.">
        <title>Genome Sequence of Sporolactobacillus laevolacticus DSM442, an Efficient Polymer-Grade D-Lactate Producer from Agricultural Waste Cottonseed as a Nitrogen Source.</title>
        <authorList>
            <person name="Wang H."/>
            <person name="Wang L."/>
            <person name="Ju J."/>
            <person name="Yu B."/>
            <person name="Ma Y."/>
        </authorList>
    </citation>
    <scope>NUCLEOTIDE SEQUENCE [LARGE SCALE GENOMIC DNA]</scope>
    <source>
        <strain evidence="2 3">DSM 442</strain>
    </source>
</reference>
<evidence type="ECO:0000313" key="3">
    <source>
        <dbReference type="Proteomes" id="UP000018296"/>
    </source>
</evidence>
<proteinExistence type="predicted"/>
<protein>
    <submittedName>
        <fullName evidence="2">Uncharacterized protein</fullName>
    </submittedName>
</protein>
<name>V6IU43_9BACL</name>